<dbReference type="EMBL" id="JAIWQS010000009">
    <property type="protein sequence ID" value="KAJ8754062.1"/>
    <property type="molecule type" value="Genomic_DNA"/>
</dbReference>
<dbReference type="PANTHER" id="PTHR47447:SF28">
    <property type="entry name" value="PENTACOTRIPEPTIDE-REPEAT REGION OF PRORP DOMAIN-CONTAINING PROTEIN"/>
    <property type="match status" value="1"/>
</dbReference>
<dbReference type="PANTHER" id="PTHR47447">
    <property type="entry name" value="OS03G0856100 PROTEIN"/>
    <property type="match status" value="1"/>
</dbReference>
<feature type="repeat" description="PPR" evidence="3">
    <location>
        <begin position="363"/>
        <end position="397"/>
    </location>
</feature>
<organism evidence="5 6">
    <name type="scientific">Erythroxylum novogranatense</name>
    <dbReference type="NCBI Taxonomy" id="1862640"/>
    <lineage>
        <taxon>Eukaryota</taxon>
        <taxon>Viridiplantae</taxon>
        <taxon>Streptophyta</taxon>
        <taxon>Embryophyta</taxon>
        <taxon>Tracheophyta</taxon>
        <taxon>Spermatophyta</taxon>
        <taxon>Magnoliopsida</taxon>
        <taxon>eudicotyledons</taxon>
        <taxon>Gunneridae</taxon>
        <taxon>Pentapetalae</taxon>
        <taxon>rosids</taxon>
        <taxon>fabids</taxon>
        <taxon>Malpighiales</taxon>
        <taxon>Erythroxylaceae</taxon>
        <taxon>Erythroxylum</taxon>
    </lineage>
</organism>
<feature type="compositionally biased region" description="Pro residues" evidence="4">
    <location>
        <begin position="29"/>
        <end position="43"/>
    </location>
</feature>
<accession>A0AAV8SP53</accession>
<comment type="similarity">
    <text evidence="1">Belongs to the PPR family. P subfamily.</text>
</comment>
<reference evidence="5 6" key="1">
    <citation type="submission" date="2021-09" db="EMBL/GenBank/DDBJ databases">
        <title>Genomic insights and catalytic innovation underlie evolution of tropane alkaloids biosynthesis.</title>
        <authorList>
            <person name="Wang Y.-J."/>
            <person name="Tian T."/>
            <person name="Huang J.-P."/>
            <person name="Huang S.-X."/>
        </authorList>
    </citation>
    <scope>NUCLEOTIDE SEQUENCE [LARGE SCALE GENOMIC DNA]</scope>
    <source>
        <strain evidence="5">KIB-2018</strain>
        <tissue evidence="5">Leaf</tissue>
    </source>
</reference>
<keyword evidence="2" id="KW-0677">Repeat</keyword>
<dbReference type="Pfam" id="PF01535">
    <property type="entry name" value="PPR"/>
    <property type="match status" value="2"/>
</dbReference>
<evidence type="ECO:0000256" key="1">
    <source>
        <dbReference type="ARBA" id="ARBA00007626"/>
    </source>
</evidence>
<gene>
    <name evidence="5" type="ORF">K2173_001960</name>
</gene>
<proteinExistence type="inferred from homology"/>
<evidence type="ECO:0000256" key="3">
    <source>
        <dbReference type="PROSITE-ProRule" id="PRU00708"/>
    </source>
</evidence>
<evidence type="ECO:0000313" key="5">
    <source>
        <dbReference type="EMBL" id="KAJ8754062.1"/>
    </source>
</evidence>
<feature type="repeat" description="PPR" evidence="3">
    <location>
        <begin position="256"/>
        <end position="290"/>
    </location>
</feature>
<feature type="repeat" description="PPR" evidence="3">
    <location>
        <begin position="541"/>
        <end position="575"/>
    </location>
</feature>
<dbReference type="Pfam" id="PF12854">
    <property type="entry name" value="PPR_1"/>
    <property type="match status" value="1"/>
</dbReference>
<comment type="caution">
    <text evidence="5">The sequence shown here is derived from an EMBL/GenBank/DDBJ whole genome shotgun (WGS) entry which is preliminary data.</text>
</comment>
<dbReference type="Gene3D" id="1.25.40.10">
    <property type="entry name" value="Tetratricopeptide repeat domain"/>
    <property type="match status" value="3"/>
</dbReference>
<evidence type="ECO:0000313" key="6">
    <source>
        <dbReference type="Proteomes" id="UP001159364"/>
    </source>
</evidence>
<dbReference type="Pfam" id="PF13041">
    <property type="entry name" value="PPR_2"/>
    <property type="match status" value="2"/>
</dbReference>
<sequence length="839" mass="93653">MRELVILGSSSIVSPSNTSSTPYPHHHQPPPNPKPKTKPPVPNPSSSTLQSRTPFLSSPVRGDSTTRRSSLLNYYAHLASRLAGDGHLHDFAMVAESVIASGIDVKQFVAALSLAPVASGISRNLREGNVENVVEVLRRVEQFGIPPLKLFDEVVIEDFKSECVGKVKSGEVEELVDLTETLSGFGFLIKELVEPDTVIKLCIEQRKPKLAVRYVCVLPRERILFCTIISEFGHKGDLDSALVAYEAYKGNCSVPNMYVYRTIIDVCGRCGGYMKSRHIYEDLLNQKITPNIYVFNSLMNVNAHDLGYTLHIYKNMQDLGVKADVATYNILLKACCLAGRVDLAQDIYREVKQLESTGLLKLDVFTYCTIIKVFANAKLWQTALKIKEDMLSSGVKPNTYTWSSLISACANAGLVEQAIQLFEEMIQSGCKPNSQCCNILLHACVEACQYDRAFRLFNSWKGTHTLESFTEDADSNKFNILTADDSGSNVASDSYHLHFIKKLPFTPTSTTYNILMKACGSDFHHAKAIMDEMKSVGLSPNHISWSILIDICGSSGNVEGALQTLKHMRMAGVEPDVVAYTTAIKVCVENKKLKQAFLLFAEMKRYQIKPNLVTYNTLLRARTRYGSLQEVQQCLSVYQDMRKAGYKSNDYYLKQLLEEWCEGVIQDNNKSQEFASSKGTELGRPHSLLLEKVAAYLQSSVAESLVIDLHGLTKVEARIVVLAVLRMIKENHTLGQCVEDDVWITLGGHKSHPAENTSEVKDAICELLENELGLEIFPKFTVQNKADSVNSDDRGLNLAGKFKNRIMVSPTRRPIGLPRLKVTRKSLQDWLQRRPSENI</sequence>
<dbReference type="NCBIfam" id="TIGR00756">
    <property type="entry name" value="PPR"/>
    <property type="match status" value="6"/>
</dbReference>
<dbReference type="AlphaFoldDB" id="A0AAV8SP53"/>
<feature type="repeat" description="PPR" evidence="3">
    <location>
        <begin position="576"/>
        <end position="610"/>
    </location>
</feature>
<evidence type="ECO:0008006" key="7">
    <source>
        <dbReference type="Google" id="ProtNLM"/>
    </source>
</evidence>
<feature type="repeat" description="PPR" evidence="3">
    <location>
        <begin position="611"/>
        <end position="648"/>
    </location>
</feature>
<feature type="region of interest" description="Disordered" evidence="4">
    <location>
        <begin position="1"/>
        <end position="66"/>
    </location>
</feature>
<dbReference type="Pfam" id="PF13812">
    <property type="entry name" value="PPR_3"/>
    <property type="match status" value="1"/>
</dbReference>
<evidence type="ECO:0000256" key="4">
    <source>
        <dbReference type="SAM" id="MobiDB-lite"/>
    </source>
</evidence>
<dbReference type="InterPro" id="IPR011990">
    <property type="entry name" value="TPR-like_helical_dom_sf"/>
</dbReference>
<evidence type="ECO:0000256" key="2">
    <source>
        <dbReference type="ARBA" id="ARBA00022737"/>
    </source>
</evidence>
<feature type="repeat" description="PPR" evidence="3">
    <location>
        <begin position="398"/>
        <end position="432"/>
    </location>
</feature>
<dbReference type="InterPro" id="IPR002885">
    <property type="entry name" value="PPR_rpt"/>
</dbReference>
<feature type="repeat" description="PPR" evidence="3">
    <location>
        <begin position="324"/>
        <end position="354"/>
    </location>
</feature>
<dbReference type="PROSITE" id="PS51375">
    <property type="entry name" value="PPR"/>
    <property type="match status" value="7"/>
</dbReference>
<name>A0AAV8SP53_9ROSI</name>
<dbReference type="Proteomes" id="UP001159364">
    <property type="component" value="Linkage Group LG09"/>
</dbReference>
<feature type="compositionally biased region" description="Low complexity" evidence="4">
    <location>
        <begin position="9"/>
        <end position="23"/>
    </location>
</feature>
<protein>
    <recommendedName>
        <fullName evidence="7">Pentatricopeptide repeat-containing protein</fullName>
    </recommendedName>
</protein>
<keyword evidence="6" id="KW-1185">Reference proteome</keyword>